<dbReference type="EMBL" id="AK082664">
    <property type="protein sequence ID" value="BAC38567.1"/>
    <property type="molecule type" value="mRNA"/>
</dbReference>
<dbReference type="MGI" id="MGI:3780145">
    <property type="gene designation" value="Gm1976"/>
</dbReference>
<reference evidence="2" key="2">
    <citation type="journal article" date="2000" name="Genome Res.">
        <title>Normalization and subtraction of cap-trapper-selected cDNAs to prepare full-length cDNA libraries for rapid discovery of new genes.</title>
        <authorList>
            <person name="Carninci P."/>
            <person name="Shibata Y."/>
            <person name="Hayatsu N."/>
            <person name="Sugahara Y."/>
            <person name="Shibata K."/>
            <person name="Itoh M."/>
            <person name="Konno H."/>
            <person name="Okazaki Y."/>
            <person name="Muramatsu M."/>
            <person name="Hayashizaki Y."/>
        </authorList>
    </citation>
    <scope>NUCLEOTIDE SEQUENCE</scope>
    <source>
        <strain evidence="2">C57BL/6J</strain>
        <tissue evidence="2">Cerebellum</tissue>
    </source>
</reference>
<evidence type="ECO:0000313" key="3">
    <source>
        <dbReference type="MGI" id="MGI:3780145"/>
    </source>
</evidence>
<name>Q8C4A4_MOUSE</name>
<accession>Q8C4A4</accession>
<reference evidence="2" key="8">
    <citation type="journal article" date="2005" name="Science">
        <title>Antisense Transcription in the Mammalian Transcriptome.</title>
        <authorList>
            <consortium name="RIKEN Genome Exploration Research Group and Genome Science Group (Genome Network Project Core Group) and the FANTOM Consortium"/>
        </authorList>
    </citation>
    <scope>NUCLEOTIDE SEQUENCE</scope>
    <source>
        <strain evidence="2">C57BL/6J</strain>
        <tissue evidence="2">Cerebellum</tissue>
    </source>
</reference>
<keyword evidence="1" id="KW-0812">Transmembrane</keyword>
<keyword evidence="1" id="KW-1133">Transmembrane helix</keyword>
<organism evidence="2">
    <name type="scientific">Mus musculus</name>
    <name type="common">Mouse</name>
    <dbReference type="NCBI Taxonomy" id="10090"/>
    <lineage>
        <taxon>Eukaryota</taxon>
        <taxon>Metazoa</taxon>
        <taxon>Chordata</taxon>
        <taxon>Craniata</taxon>
        <taxon>Vertebrata</taxon>
        <taxon>Euteleostomi</taxon>
        <taxon>Mammalia</taxon>
        <taxon>Eutheria</taxon>
        <taxon>Euarchontoglires</taxon>
        <taxon>Glires</taxon>
        <taxon>Rodentia</taxon>
        <taxon>Myomorpha</taxon>
        <taxon>Muroidea</taxon>
        <taxon>Muridae</taxon>
        <taxon>Murinae</taxon>
        <taxon>Mus</taxon>
        <taxon>Mus</taxon>
    </lineage>
</organism>
<reference evidence="2" key="6">
    <citation type="submission" date="2002-04" db="EMBL/GenBank/DDBJ databases">
        <authorList>
            <person name="Adachi J."/>
            <person name="Aizawa K."/>
            <person name="Akimura T."/>
            <person name="Arakawa T."/>
            <person name="Bono H."/>
            <person name="Carninci P."/>
            <person name="Fukuda S."/>
            <person name="Furuno M."/>
            <person name="Hanagaki T."/>
            <person name="Hara A."/>
            <person name="Hashizume W."/>
            <person name="Hayashida K."/>
            <person name="Hayatsu N."/>
            <person name="Hiramoto K."/>
            <person name="Hiraoka T."/>
            <person name="Hirozane T."/>
            <person name="Hori F."/>
            <person name="Imotani K."/>
            <person name="Ishii Y."/>
            <person name="Itoh M."/>
            <person name="Kagawa I."/>
            <person name="Kasukawa T."/>
            <person name="Katoh H."/>
            <person name="Kawai J."/>
            <person name="Kojima Y."/>
            <person name="Kondo S."/>
            <person name="Konno H."/>
            <person name="Kouda M."/>
            <person name="Koya S."/>
            <person name="Kurihara C."/>
            <person name="Matsuyama T."/>
            <person name="Miyazaki A."/>
            <person name="Murata M."/>
            <person name="Nakamura M."/>
            <person name="Nishi K."/>
            <person name="Nomura K."/>
            <person name="Numazaki R."/>
            <person name="Ohno M."/>
            <person name="Ohsato N."/>
            <person name="Okazaki Y."/>
            <person name="Saito R."/>
            <person name="Saitoh H."/>
            <person name="Sakai C."/>
            <person name="Sakai K."/>
            <person name="Sakazume N."/>
            <person name="Sano H."/>
            <person name="Sasaki D."/>
            <person name="Shibata K."/>
            <person name="Shinagawa A."/>
            <person name="Shiraki T."/>
            <person name="Sogabe Y."/>
            <person name="Tagami M."/>
            <person name="Tagawa A."/>
            <person name="Takahashi F."/>
            <person name="Takaku-Akahira S."/>
            <person name="Takeda Y."/>
            <person name="Tanaka T."/>
            <person name="Tomaru A."/>
            <person name="Toya T."/>
            <person name="Yasunishi A."/>
            <person name="Muramatsu M."/>
            <person name="Hayashizaki Y."/>
        </authorList>
    </citation>
    <scope>NUCLEOTIDE SEQUENCE</scope>
    <source>
        <strain evidence="2">C57BL/6J</strain>
        <tissue evidence="2">Cerebellum</tissue>
    </source>
</reference>
<gene>
    <name evidence="3" type="primary">Gm1976</name>
    <name evidence="3" type="synonym">2610044O15Rik</name>
</gene>
<proteinExistence type="evidence at transcript level"/>
<reference evidence="2" key="1">
    <citation type="journal article" date="1999" name="Methods Enzymol.">
        <title>High-efficiency full-length cDNA cloning.</title>
        <authorList>
            <person name="Carninci P."/>
            <person name="Hayashizaki Y."/>
        </authorList>
    </citation>
    <scope>NUCLEOTIDE SEQUENCE</scope>
    <source>
        <strain evidence="2">C57BL/6J</strain>
        <tissue evidence="2">Cerebellum</tissue>
    </source>
</reference>
<dbReference type="AGR" id="MGI:3780145"/>
<reference evidence="2" key="4">
    <citation type="journal article" date="2001" name="Nature">
        <title>Functional annotation of a full-length mouse cDNA collection.</title>
        <authorList>
            <consortium name="The RIKEN Genome Exploration Research Group Phase II Team and the FANTOM Consortium"/>
        </authorList>
    </citation>
    <scope>NUCLEOTIDE SEQUENCE</scope>
    <source>
        <strain evidence="2">C57BL/6J</strain>
        <tissue evidence="2">Cerebellum</tissue>
    </source>
</reference>
<evidence type="ECO:0000256" key="1">
    <source>
        <dbReference type="SAM" id="Phobius"/>
    </source>
</evidence>
<reference evidence="2" key="5">
    <citation type="journal article" date="2002" name="Nature">
        <title>Analysis of the mouse transcriptome based on functional annotation of 60,770 full-length cDNAs.</title>
        <authorList>
            <consortium name="The FANTOM Consortium and the RIKEN Genome Exploration Research Group Phase I and II Team"/>
        </authorList>
    </citation>
    <scope>NUCLEOTIDE SEQUENCE</scope>
    <source>
        <strain evidence="2">C57BL/6J</strain>
        <tissue evidence="2">Cerebellum</tissue>
    </source>
</reference>
<reference evidence="2" key="3">
    <citation type="journal article" date="2000" name="Genome Res.">
        <title>RIKEN integrated sequence analysis (RISA) system--384-format sequencing pipeline with 384 multicapillary sequencer.</title>
        <authorList>
            <person name="Shibata K."/>
            <person name="Itoh M."/>
            <person name="Aizawa K."/>
            <person name="Nagaoka S."/>
            <person name="Sasaki N."/>
            <person name="Carninci P."/>
            <person name="Konno H."/>
            <person name="Akiyama J."/>
            <person name="Nishi K."/>
            <person name="Kitsunai T."/>
            <person name="Tashiro H."/>
            <person name="Itoh M."/>
            <person name="Sumi N."/>
            <person name="Ishii Y."/>
            <person name="Nakamura S."/>
            <person name="Hazama M."/>
            <person name="Nishine T."/>
            <person name="Harada A."/>
            <person name="Yamamoto R."/>
            <person name="Matsumoto H."/>
            <person name="Sakaguchi S."/>
            <person name="Ikegami T."/>
            <person name="Kashiwagi K."/>
            <person name="Fujiwake S."/>
            <person name="Inoue K."/>
            <person name="Togawa Y."/>
            <person name="Izawa M."/>
            <person name="Ohara E."/>
            <person name="Watahiki M."/>
            <person name="Yoneda Y."/>
            <person name="Ishikawa T."/>
            <person name="Ozawa K."/>
            <person name="Tanaka T."/>
            <person name="Matsuura S."/>
            <person name="Kawai J."/>
            <person name="Okazaki Y."/>
            <person name="Muramatsu M."/>
            <person name="Inoue Y."/>
            <person name="Kira A."/>
            <person name="Hayashizaki Y."/>
        </authorList>
    </citation>
    <scope>NUCLEOTIDE SEQUENCE</scope>
    <source>
        <strain evidence="2">C57BL/6J</strain>
        <tissue evidence="2">Cerebellum</tissue>
    </source>
</reference>
<sequence length="129" mass="14108">MCTFETEAGGFLSSRQAWSTNLAICSFSALISAVSDSSLDSSTLYKSSADKAQSPHQNRLTTLSRFSAACSLTSPNHGCGRCCLVYWPASFFSWNVPLLLACLSFLPPYLLLFAYSSSLNFHSFLPNRI</sequence>
<keyword evidence="1" id="KW-0472">Membrane</keyword>
<dbReference type="AlphaFoldDB" id="Q8C4A4"/>
<reference evidence="2" key="7">
    <citation type="journal article" date="2005" name="Science">
        <title>The Transcriptional Landscape of the Mammalian Genome.</title>
        <authorList>
            <consortium name="The FANTOM Consortium"/>
            <consortium name="Riken Genome Exploration Research Group and Genome Science Group (Genome Network Project Core Group)"/>
        </authorList>
    </citation>
    <scope>NUCLEOTIDE SEQUENCE</scope>
    <source>
        <strain evidence="2">C57BL/6J</strain>
        <tissue evidence="2">Cerebellum</tissue>
    </source>
</reference>
<feature type="transmembrane region" description="Helical" evidence="1">
    <location>
        <begin position="94"/>
        <end position="115"/>
    </location>
</feature>
<evidence type="ECO:0000313" key="2">
    <source>
        <dbReference type="EMBL" id="BAC38567.1"/>
    </source>
</evidence>
<protein>
    <submittedName>
        <fullName evidence="2">Uncharacterized protein</fullName>
    </submittedName>
</protein>